<dbReference type="SUPFAM" id="SSF54928">
    <property type="entry name" value="RNA-binding domain, RBD"/>
    <property type="match status" value="1"/>
</dbReference>
<evidence type="ECO:0000313" key="5">
    <source>
        <dbReference type="EMBL" id="TBU10359.1"/>
    </source>
</evidence>
<dbReference type="SMART" id="SM00360">
    <property type="entry name" value="RRM"/>
    <property type="match status" value="1"/>
</dbReference>
<dbReference type="VEuPathDB" id="MicrosporidiaDB:CWI37_1104p0030"/>
<dbReference type="Pfam" id="PF00076">
    <property type="entry name" value="RRM_1"/>
    <property type="match status" value="1"/>
</dbReference>
<dbReference type="AlphaFoldDB" id="A0A4Q9LPK7"/>
<evidence type="ECO:0000256" key="1">
    <source>
        <dbReference type="PROSITE-ProRule" id="PRU00176"/>
    </source>
</evidence>
<dbReference type="EMBL" id="PITJ01001104">
    <property type="protein sequence ID" value="TBU00122.1"/>
    <property type="molecule type" value="Genomic_DNA"/>
</dbReference>
<name>A0A4Q9LPK7_9MICR</name>
<evidence type="ECO:0000313" key="3">
    <source>
        <dbReference type="EMBL" id="TBU00122.1"/>
    </source>
</evidence>
<organism evidence="5 7">
    <name type="scientific">Hamiltosporidium tvaerminnensis</name>
    <dbReference type="NCBI Taxonomy" id="1176355"/>
    <lineage>
        <taxon>Eukaryota</taxon>
        <taxon>Fungi</taxon>
        <taxon>Fungi incertae sedis</taxon>
        <taxon>Microsporidia</taxon>
        <taxon>Dubosqiidae</taxon>
        <taxon>Hamiltosporidium</taxon>
    </lineage>
</organism>
<evidence type="ECO:0000313" key="7">
    <source>
        <dbReference type="Proteomes" id="UP000292282"/>
    </source>
</evidence>
<accession>A0A4Q9LPK7</accession>
<protein>
    <recommendedName>
        <fullName evidence="2">RRM domain-containing protein</fullName>
    </recommendedName>
</protein>
<dbReference type="VEuPathDB" id="MicrosporidiaDB:CWI38_1239p0020"/>
<dbReference type="STRING" id="1176355.A0A4Q9LPK7"/>
<sequence>MNQETQFVIIKNIKPEKVYELFSTYGKILIAYIGIEENSESALVAYEKIKFAKEAIRIMDGYFCDGKYLDVKYWQYLEEYKKRQEEKRKNDYIKLKRKLGF</sequence>
<reference evidence="7 8" key="1">
    <citation type="submission" date="2017-12" db="EMBL/GenBank/DDBJ databases">
        <authorList>
            <person name="Pombert J.-F."/>
            <person name="Haag K.L."/>
            <person name="Ebert D."/>
        </authorList>
    </citation>
    <scope>NUCLEOTIDE SEQUENCE [LARGE SCALE GENOMIC DNA]</scope>
    <source>
        <strain evidence="3">FI-OER-3-3</strain>
        <strain evidence="5">IL-G-3</strain>
    </source>
</reference>
<evidence type="ECO:0000313" key="8">
    <source>
        <dbReference type="Proteomes" id="UP000292362"/>
    </source>
</evidence>
<dbReference type="GO" id="GO:0003723">
    <property type="term" value="F:RNA binding"/>
    <property type="evidence" value="ECO:0007669"/>
    <property type="project" value="UniProtKB-UniRule"/>
</dbReference>
<dbReference type="EMBL" id="PITK01001823">
    <property type="protein sequence ID" value="TBU10359.1"/>
    <property type="molecule type" value="Genomic_DNA"/>
</dbReference>
<dbReference type="EMBL" id="PITK01001239">
    <property type="protein sequence ID" value="TBU11377.1"/>
    <property type="molecule type" value="Genomic_DNA"/>
</dbReference>
<evidence type="ECO:0000313" key="6">
    <source>
        <dbReference type="EMBL" id="TBU11377.1"/>
    </source>
</evidence>
<evidence type="ECO:0000313" key="4">
    <source>
        <dbReference type="EMBL" id="TBU03149.1"/>
    </source>
</evidence>
<dbReference type="Proteomes" id="UP000292362">
    <property type="component" value="Unassembled WGS sequence"/>
</dbReference>
<keyword evidence="1" id="KW-0694">RNA-binding</keyword>
<gene>
    <name evidence="4" type="ORF">CWI37_0347p0030</name>
    <name evidence="3" type="ORF">CWI37_1104p0030</name>
    <name evidence="6" type="ORF">CWI38_1239p0020</name>
    <name evidence="5" type="ORF">CWI38_1823p0010</name>
</gene>
<dbReference type="Gene3D" id="3.30.70.330">
    <property type="match status" value="1"/>
</dbReference>
<dbReference type="InterPro" id="IPR012677">
    <property type="entry name" value="Nucleotide-bd_a/b_plait_sf"/>
</dbReference>
<dbReference type="VEuPathDB" id="MicrosporidiaDB:CWI38_1823p0010"/>
<feature type="domain" description="RRM" evidence="2">
    <location>
        <begin position="1"/>
        <end position="76"/>
    </location>
</feature>
<dbReference type="OrthoDB" id="275748at2759"/>
<dbReference type="PROSITE" id="PS50102">
    <property type="entry name" value="RRM"/>
    <property type="match status" value="1"/>
</dbReference>
<proteinExistence type="predicted"/>
<dbReference type="Proteomes" id="UP000292282">
    <property type="component" value="Unassembled WGS sequence"/>
</dbReference>
<dbReference type="InterPro" id="IPR000504">
    <property type="entry name" value="RRM_dom"/>
</dbReference>
<keyword evidence="7" id="KW-1185">Reference proteome</keyword>
<evidence type="ECO:0000259" key="2">
    <source>
        <dbReference type="PROSITE" id="PS50102"/>
    </source>
</evidence>
<dbReference type="EMBL" id="PITJ01000347">
    <property type="protein sequence ID" value="TBU03149.1"/>
    <property type="molecule type" value="Genomic_DNA"/>
</dbReference>
<dbReference type="VEuPathDB" id="MicrosporidiaDB:CWI37_0347p0030"/>
<dbReference type="InterPro" id="IPR035979">
    <property type="entry name" value="RBD_domain_sf"/>
</dbReference>
<comment type="caution">
    <text evidence="5">The sequence shown here is derived from an EMBL/GenBank/DDBJ whole genome shotgun (WGS) entry which is preliminary data.</text>
</comment>